<dbReference type="RefSeq" id="XP_003687002.1">
    <property type="nucleotide sequence ID" value="XM_003686954.1"/>
</dbReference>
<dbReference type="OMA" id="CLFHQHG"/>
<feature type="domain" description="Cation efflux protein transmembrane" evidence="10">
    <location>
        <begin position="1"/>
        <end position="273"/>
    </location>
</feature>
<keyword evidence="5" id="KW-0862">Zinc</keyword>
<reference evidence="12 13" key="1">
    <citation type="journal article" date="2011" name="Proc. Natl. Acad. Sci. U.S.A.">
        <title>Evolutionary erosion of yeast sex chromosomes by mating-type switching accidents.</title>
        <authorList>
            <person name="Gordon J.L."/>
            <person name="Armisen D."/>
            <person name="Proux-Wera E."/>
            <person name="Oheigeartaigh S.S."/>
            <person name="Byrne K.P."/>
            <person name="Wolfe K.H."/>
        </authorList>
    </citation>
    <scope>NUCLEOTIDE SEQUENCE [LARGE SCALE GENOMIC DNA]</scope>
    <source>
        <strain evidence="13">ATCC 24235 / CBS 4417 / NBRC 1672 / NRRL Y-8282 / UCD 70-5</strain>
    </source>
</reference>
<keyword evidence="13" id="KW-1185">Reference proteome</keyword>
<feature type="region of interest" description="Disordered" evidence="8">
    <location>
        <begin position="113"/>
        <end position="164"/>
    </location>
</feature>
<dbReference type="InterPro" id="IPR002524">
    <property type="entry name" value="Cation_efflux"/>
</dbReference>
<dbReference type="SUPFAM" id="SSF161111">
    <property type="entry name" value="Cation efflux protein transmembrane domain-like"/>
    <property type="match status" value="1"/>
</dbReference>
<evidence type="ECO:0000256" key="7">
    <source>
        <dbReference type="ARBA" id="ARBA00023136"/>
    </source>
</evidence>
<evidence type="ECO:0000259" key="11">
    <source>
        <dbReference type="Pfam" id="PF16916"/>
    </source>
</evidence>
<evidence type="ECO:0000256" key="3">
    <source>
        <dbReference type="ARBA" id="ARBA00022448"/>
    </source>
</evidence>
<organism evidence="12 13">
    <name type="scientific">Tetrapisispora phaffii (strain ATCC 24235 / CBS 4417 / NBRC 1672 / NRRL Y-8282 / UCD 70-5)</name>
    <name type="common">Yeast</name>
    <name type="synonym">Fabospora phaffii</name>
    <dbReference type="NCBI Taxonomy" id="1071381"/>
    <lineage>
        <taxon>Eukaryota</taxon>
        <taxon>Fungi</taxon>
        <taxon>Dikarya</taxon>
        <taxon>Ascomycota</taxon>
        <taxon>Saccharomycotina</taxon>
        <taxon>Saccharomycetes</taxon>
        <taxon>Saccharomycetales</taxon>
        <taxon>Saccharomycetaceae</taxon>
        <taxon>Tetrapisispora</taxon>
    </lineage>
</organism>
<dbReference type="eggNOG" id="KOG1483">
    <property type="taxonomic scope" value="Eukaryota"/>
</dbReference>
<evidence type="ECO:0000259" key="10">
    <source>
        <dbReference type="Pfam" id="PF01545"/>
    </source>
</evidence>
<dbReference type="GO" id="GO:0005385">
    <property type="term" value="F:zinc ion transmembrane transporter activity"/>
    <property type="evidence" value="ECO:0007669"/>
    <property type="project" value="TreeGrafter"/>
</dbReference>
<dbReference type="GO" id="GO:0006882">
    <property type="term" value="P:intracellular zinc ion homeostasis"/>
    <property type="evidence" value="ECO:0007669"/>
    <property type="project" value="TreeGrafter"/>
</dbReference>
<dbReference type="Pfam" id="PF16916">
    <property type="entry name" value="ZT_dimer"/>
    <property type="match status" value="1"/>
</dbReference>
<feature type="transmembrane region" description="Helical" evidence="9">
    <location>
        <begin position="247"/>
        <end position="264"/>
    </location>
</feature>
<evidence type="ECO:0000256" key="9">
    <source>
        <dbReference type="SAM" id="Phobius"/>
    </source>
</evidence>
<protein>
    <submittedName>
        <fullName evidence="12">Uncharacterized protein</fullName>
    </submittedName>
</protein>
<dbReference type="STRING" id="1071381.G8BXE0"/>
<dbReference type="AlphaFoldDB" id="G8BXE0"/>
<keyword evidence="7 9" id="KW-0472">Membrane</keyword>
<evidence type="ECO:0000256" key="6">
    <source>
        <dbReference type="ARBA" id="ARBA00022989"/>
    </source>
</evidence>
<feature type="compositionally biased region" description="Low complexity" evidence="8">
    <location>
        <begin position="149"/>
        <end position="164"/>
    </location>
</feature>
<feature type="transmembrane region" description="Helical" evidence="9">
    <location>
        <begin position="213"/>
        <end position="235"/>
    </location>
</feature>
<name>G8BXE0_TETPH</name>
<comment type="similarity">
    <text evidence="2">Belongs to the cation diffusion facilitator (CDF) transporter (TC 2.A.4) family. SLC30A subfamily.</text>
</comment>
<dbReference type="PANTHER" id="PTHR45820">
    <property type="entry name" value="FI23527P1"/>
    <property type="match status" value="1"/>
</dbReference>
<dbReference type="PANTHER" id="PTHR45820:SF4">
    <property type="entry name" value="ZINC TRANSPORTER 63C, ISOFORM F"/>
    <property type="match status" value="1"/>
</dbReference>
<dbReference type="Proteomes" id="UP000005666">
    <property type="component" value="Chromosome 9"/>
</dbReference>
<dbReference type="FunFam" id="1.20.1510.10:FF:000021">
    <property type="entry name" value="Solute carrier family 30 (Zinc transporter), member 1"/>
    <property type="match status" value="1"/>
</dbReference>
<dbReference type="Gene3D" id="1.20.1510.10">
    <property type="entry name" value="Cation efflux protein transmembrane domain"/>
    <property type="match status" value="2"/>
</dbReference>
<dbReference type="GeneID" id="11532914"/>
<dbReference type="EMBL" id="HE612864">
    <property type="protein sequence ID" value="CCE64568.1"/>
    <property type="molecule type" value="Genomic_DNA"/>
</dbReference>
<keyword evidence="3" id="KW-0813">Transport</keyword>
<proteinExistence type="inferred from homology"/>
<dbReference type="Pfam" id="PF01545">
    <property type="entry name" value="Cation_efflux"/>
    <property type="match status" value="1"/>
</dbReference>
<evidence type="ECO:0000256" key="4">
    <source>
        <dbReference type="ARBA" id="ARBA00022692"/>
    </source>
</evidence>
<accession>G8BXE0</accession>
<comment type="subcellular location">
    <subcellularLocation>
        <location evidence="1">Membrane</location>
        <topology evidence="1">Multi-pass membrane protein</topology>
    </subcellularLocation>
</comment>
<keyword evidence="4 9" id="KW-0812">Transmembrane</keyword>
<evidence type="ECO:0000256" key="8">
    <source>
        <dbReference type="SAM" id="MobiDB-lite"/>
    </source>
</evidence>
<keyword evidence="6 9" id="KW-1133">Transmembrane helix</keyword>
<evidence type="ECO:0000313" key="13">
    <source>
        <dbReference type="Proteomes" id="UP000005666"/>
    </source>
</evidence>
<feature type="domain" description="Cation efflux protein cytoplasmic" evidence="11">
    <location>
        <begin position="281"/>
        <end position="350"/>
    </location>
</feature>
<dbReference type="KEGG" id="tpf:TPHA_0I00620"/>
<dbReference type="OrthoDB" id="9944568at2759"/>
<dbReference type="NCBIfam" id="TIGR01297">
    <property type="entry name" value="CDF"/>
    <property type="match status" value="1"/>
</dbReference>
<dbReference type="InterPro" id="IPR036837">
    <property type="entry name" value="Cation_efflux_CTD_sf"/>
</dbReference>
<sequence length="420" mass="45765">MTHSLALVADSFHMLNDIFSLIVALWAVNVAKTRKPDEKYTYGWKRAEILGALINSVFLIALCVSIFIEAIQRLFEPQEIGNPYLVLSVGAAGLASNIIGLFLFHDVGHGAHSHSHGDSHDDLEDYGELHDESSHSHATSQPTEHSHSHSLSPTPEETPSSSGSITNVIPQVIVDNEASHLLAGTNNNHNAHLEQRSNTHIGHSHGSMNMQGVFLHVLGDALGNIGVIVAALFIWKTDYSWRFYADPLVSLVITVIIFSSAMPLSRKASKILLQATPSTIASQSVQTDILAIPGVVSVHDFHIWNLTESLFIASVHVKVDATPENFTSIAKLIRNVFHNYNIHSATVQPEFINSSITADQNKKFSILAGSSTESSTALEITNGTQDVIRPSQNRYGSTQDQSNCLVDNLSNCNTDDCLPK</sequence>
<gene>
    <name evidence="12" type="primary">TPHA0I00620</name>
    <name evidence="12" type="ordered locus">TPHA_0I00620</name>
</gene>
<dbReference type="SUPFAM" id="SSF160240">
    <property type="entry name" value="Cation efflux protein cytoplasmic domain-like"/>
    <property type="match status" value="1"/>
</dbReference>
<dbReference type="GO" id="GO:0000329">
    <property type="term" value="C:fungal-type vacuole membrane"/>
    <property type="evidence" value="ECO:0007669"/>
    <property type="project" value="TreeGrafter"/>
</dbReference>
<evidence type="ECO:0000256" key="1">
    <source>
        <dbReference type="ARBA" id="ARBA00004141"/>
    </source>
</evidence>
<dbReference type="InterPro" id="IPR027470">
    <property type="entry name" value="Cation_efflux_CTD"/>
</dbReference>
<dbReference type="InterPro" id="IPR058533">
    <property type="entry name" value="Cation_efflux_TM"/>
</dbReference>
<evidence type="ECO:0000313" key="12">
    <source>
        <dbReference type="EMBL" id="CCE64568.1"/>
    </source>
</evidence>
<evidence type="ECO:0000256" key="5">
    <source>
        <dbReference type="ARBA" id="ARBA00022833"/>
    </source>
</evidence>
<dbReference type="InterPro" id="IPR027469">
    <property type="entry name" value="Cation_efflux_TMD_sf"/>
</dbReference>
<feature type="transmembrane region" description="Helical" evidence="9">
    <location>
        <begin position="12"/>
        <end position="31"/>
    </location>
</feature>
<feature type="transmembrane region" description="Helical" evidence="9">
    <location>
        <begin position="52"/>
        <end position="72"/>
    </location>
</feature>
<evidence type="ECO:0000256" key="2">
    <source>
        <dbReference type="ARBA" id="ARBA00008873"/>
    </source>
</evidence>
<dbReference type="HOGENOM" id="CLU_013430_4_3_1"/>
<feature type="transmembrane region" description="Helical" evidence="9">
    <location>
        <begin position="84"/>
        <end position="104"/>
    </location>
</feature>